<evidence type="ECO:0000313" key="1">
    <source>
        <dbReference type="EMBL" id="EOO41271.1"/>
    </source>
</evidence>
<dbReference type="AlphaFoldDB" id="A0A9W5PW99"/>
<dbReference type="EMBL" id="AHFB01000005">
    <property type="protein sequence ID" value="EOO41271.1"/>
    <property type="molecule type" value="Genomic_DNA"/>
</dbReference>
<organism evidence="1 2">
    <name type="scientific">Bacillus cereus VD133</name>
    <dbReference type="NCBI Taxonomy" id="1053233"/>
    <lineage>
        <taxon>Bacteria</taxon>
        <taxon>Bacillati</taxon>
        <taxon>Bacillota</taxon>
        <taxon>Bacilli</taxon>
        <taxon>Bacillales</taxon>
        <taxon>Bacillaceae</taxon>
        <taxon>Bacillus</taxon>
        <taxon>Bacillus cereus group</taxon>
    </lineage>
</organism>
<proteinExistence type="predicted"/>
<evidence type="ECO:0000313" key="2">
    <source>
        <dbReference type="Proteomes" id="UP000014018"/>
    </source>
</evidence>
<protein>
    <submittedName>
        <fullName evidence="1">Uncharacterized protein</fullName>
    </submittedName>
</protein>
<sequence length="52" mass="6116">MKMPRTIHWWLDKACGWTEATHKLREGLKCPKCNGPTNCKFVEKYKSPPIKK</sequence>
<accession>A0A9W5PW99</accession>
<name>A0A9W5PW99_BACCE</name>
<dbReference type="Proteomes" id="UP000014018">
    <property type="component" value="Unassembled WGS sequence"/>
</dbReference>
<reference evidence="1 2" key="1">
    <citation type="submission" date="2012-12" db="EMBL/GenBank/DDBJ databases">
        <title>The Genome Sequence of Bacillus cereus VD133.</title>
        <authorList>
            <consortium name="The Broad Institute Genome Sequencing Platform"/>
            <consortium name="The Broad Institute Genome Sequencing Center for Infectious Disease"/>
            <person name="Feldgarden M."/>
            <person name="Van der Auwera G.A."/>
            <person name="Mahillon J."/>
            <person name="Duprez V."/>
            <person name="Timmery S."/>
            <person name="Mattelet C."/>
            <person name="Dierick K."/>
            <person name="Sun M."/>
            <person name="Yu Z."/>
            <person name="Zhu L."/>
            <person name="Hu X."/>
            <person name="Shank E.B."/>
            <person name="Swiecicka I."/>
            <person name="Hansen B.M."/>
            <person name="Andrup L."/>
            <person name="Walker B."/>
            <person name="Young S.K."/>
            <person name="Zeng Q."/>
            <person name="Gargeya S."/>
            <person name="Fitzgerald M."/>
            <person name="Haas B."/>
            <person name="Abouelleil A."/>
            <person name="Alvarado L."/>
            <person name="Arachchi H.M."/>
            <person name="Berlin A.M."/>
            <person name="Chapman S.B."/>
            <person name="Dewar J."/>
            <person name="Goldberg J."/>
            <person name="Griggs A."/>
            <person name="Gujja S."/>
            <person name="Hansen M."/>
            <person name="Howarth C."/>
            <person name="Imamovic A."/>
            <person name="Larimer J."/>
            <person name="McCowan C."/>
            <person name="Murphy C."/>
            <person name="Neiman D."/>
            <person name="Pearson M."/>
            <person name="Priest M."/>
            <person name="Roberts A."/>
            <person name="Saif S."/>
            <person name="Shea T."/>
            <person name="Sisk P."/>
            <person name="Sykes S."/>
            <person name="Wortman J."/>
            <person name="Nusbaum C."/>
            <person name="Birren B."/>
        </authorList>
    </citation>
    <scope>NUCLEOTIDE SEQUENCE [LARGE SCALE GENOMIC DNA]</scope>
    <source>
        <strain evidence="1 2">VD133</strain>
    </source>
</reference>
<gene>
    <name evidence="1" type="ORF">IIU_00564</name>
</gene>
<comment type="caution">
    <text evidence="1">The sequence shown here is derived from an EMBL/GenBank/DDBJ whole genome shotgun (WGS) entry which is preliminary data.</text>
</comment>